<reference evidence="2" key="1">
    <citation type="journal article" date="2021" name="Nat. Commun.">
        <title>Genetic determinants of endophytism in the Arabidopsis root mycobiome.</title>
        <authorList>
            <person name="Mesny F."/>
            <person name="Miyauchi S."/>
            <person name="Thiergart T."/>
            <person name="Pickel B."/>
            <person name="Atanasova L."/>
            <person name="Karlsson M."/>
            <person name="Huettel B."/>
            <person name="Barry K.W."/>
            <person name="Haridas S."/>
            <person name="Chen C."/>
            <person name="Bauer D."/>
            <person name="Andreopoulos W."/>
            <person name="Pangilinan J."/>
            <person name="LaButti K."/>
            <person name="Riley R."/>
            <person name="Lipzen A."/>
            <person name="Clum A."/>
            <person name="Drula E."/>
            <person name="Henrissat B."/>
            <person name="Kohler A."/>
            <person name="Grigoriev I.V."/>
            <person name="Martin F.M."/>
            <person name="Hacquard S."/>
        </authorList>
    </citation>
    <scope>NUCLEOTIDE SEQUENCE</scope>
    <source>
        <strain evidence="2">MPI-CAGE-CH-0235</strain>
    </source>
</reference>
<protein>
    <submittedName>
        <fullName evidence="2">Uncharacterized protein</fullName>
    </submittedName>
</protein>
<gene>
    <name evidence="2" type="ORF">B0I35DRAFT_478347</name>
</gene>
<organism evidence="2 3">
    <name type="scientific">Stachybotrys elegans</name>
    <dbReference type="NCBI Taxonomy" id="80388"/>
    <lineage>
        <taxon>Eukaryota</taxon>
        <taxon>Fungi</taxon>
        <taxon>Dikarya</taxon>
        <taxon>Ascomycota</taxon>
        <taxon>Pezizomycotina</taxon>
        <taxon>Sordariomycetes</taxon>
        <taxon>Hypocreomycetidae</taxon>
        <taxon>Hypocreales</taxon>
        <taxon>Stachybotryaceae</taxon>
        <taxon>Stachybotrys</taxon>
    </lineage>
</organism>
<feature type="compositionally biased region" description="Polar residues" evidence="1">
    <location>
        <begin position="43"/>
        <end position="59"/>
    </location>
</feature>
<dbReference type="AlphaFoldDB" id="A0A8K0WRE5"/>
<keyword evidence="3" id="KW-1185">Reference proteome</keyword>
<sequence>MDNENDDAAMMQAMGFASFGAQDPPSKKRRYNPRADAAVPTPDKTSQPAGTGSNSTPLGSTARREGGTVLATGTDVTEQATSTSRLPASSHGFQDTTPENISTLPAPPSSLPARPMPADGHTRSSTTGAAEQRHFDRSTNDNWYEGYYDPSSNENPWERLEKSLGLQSKGTWITRSAGPGVA</sequence>
<dbReference type="Proteomes" id="UP000813444">
    <property type="component" value="Unassembled WGS sequence"/>
</dbReference>
<comment type="caution">
    <text evidence="2">The sequence shown here is derived from an EMBL/GenBank/DDBJ whole genome shotgun (WGS) entry which is preliminary data.</text>
</comment>
<feature type="region of interest" description="Disordered" evidence="1">
    <location>
        <begin position="1"/>
        <end position="156"/>
    </location>
</feature>
<proteinExistence type="predicted"/>
<evidence type="ECO:0000256" key="1">
    <source>
        <dbReference type="SAM" id="MobiDB-lite"/>
    </source>
</evidence>
<evidence type="ECO:0000313" key="2">
    <source>
        <dbReference type="EMBL" id="KAH7320058.1"/>
    </source>
</evidence>
<dbReference type="OrthoDB" id="5419162at2759"/>
<dbReference type="EMBL" id="JAGPNK010000006">
    <property type="protein sequence ID" value="KAH7320058.1"/>
    <property type="molecule type" value="Genomic_DNA"/>
</dbReference>
<accession>A0A8K0WRE5</accession>
<name>A0A8K0WRE5_9HYPO</name>
<feature type="compositionally biased region" description="Polar residues" evidence="1">
    <location>
        <begin position="74"/>
        <end position="103"/>
    </location>
</feature>
<evidence type="ECO:0000313" key="3">
    <source>
        <dbReference type="Proteomes" id="UP000813444"/>
    </source>
</evidence>